<proteinExistence type="inferred from homology"/>
<reference evidence="7 8" key="1">
    <citation type="journal article" date="2016" name="Nat. Commun.">
        <title>Thousands of microbial genomes shed light on interconnected biogeochemical processes in an aquifer system.</title>
        <authorList>
            <person name="Anantharaman K."/>
            <person name="Brown C.T."/>
            <person name="Hug L.A."/>
            <person name="Sharon I."/>
            <person name="Castelle C.J."/>
            <person name="Probst A.J."/>
            <person name="Thomas B.C."/>
            <person name="Singh A."/>
            <person name="Wilkins M.J."/>
            <person name="Karaoz U."/>
            <person name="Brodie E.L."/>
            <person name="Williams K.H."/>
            <person name="Hubbard S.S."/>
            <person name="Banfield J.F."/>
        </authorList>
    </citation>
    <scope>NUCLEOTIDE SEQUENCE [LARGE SCALE GENOMIC DNA]</scope>
</reference>
<evidence type="ECO:0000313" key="8">
    <source>
        <dbReference type="Proteomes" id="UP000177943"/>
    </source>
</evidence>
<keyword evidence="5" id="KW-0699">rRNA-binding</keyword>
<comment type="caution">
    <text evidence="7">The sequence shown here is derived from an EMBL/GenBank/DDBJ whole genome shotgun (WGS) entry which is preliminary data.</text>
</comment>
<evidence type="ECO:0000256" key="3">
    <source>
        <dbReference type="ARBA" id="ARBA00023274"/>
    </source>
</evidence>
<evidence type="ECO:0000313" key="7">
    <source>
        <dbReference type="EMBL" id="OHA26823.1"/>
    </source>
</evidence>
<dbReference type="SUPFAM" id="SSF50104">
    <property type="entry name" value="Translation proteins SH3-like domain"/>
    <property type="match status" value="1"/>
</dbReference>
<evidence type="ECO:0000256" key="1">
    <source>
        <dbReference type="ARBA" id="ARBA00010618"/>
    </source>
</evidence>
<comment type="function">
    <text evidence="5">One of two assembly initiator proteins, it binds directly to the 5'-end of the 23S rRNA, where it nucleates assembly of the 50S subunit.</text>
</comment>
<dbReference type="AlphaFoldDB" id="A0A1G2MSK6"/>
<evidence type="ECO:0000256" key="2">
    <source>
        <dbReference type="ARBA" id="ARBA00022980"/>
    </source>
</evidence>
<dbReference type="PANTHER" id="PTHR12903">
    <property type="entry name" value="MITOCHONDRIAL RIBOSOMAL PROTEIN L24"/>
    <property type="match status" value="1"/>
</dbReference>
<evidence type="ECO:0000259" key="6">
    <source>
        <dbReference type="SMART" id="SM00739"/>
    </source>
</evidence>
<protein>
    <recommendedName>
        <fullName evidence="4 5">Large ribosomal subunit protein uL24</fullName>
    </recommendedName>
</protein>
<feature type="domain" description="KOW" evidence="6">
    <location>
        <begin position="2"/>
        <end position="29"/>
    </location>
</feature>
<keyword evidence="3 5" id="KW-0687">Ribonucleoprotein</keyword>
<keyword evidence="5" id="KW-0694">RNA-binding</keyword>
<dbReference type="CDD" id="cd06089">
    <property type="entry name" value="KOW_RPL26"/>
    <property type="match status" value="1"/>
</dbReference>
<dbReference type="Gene3D" id="2.30.30.30">
    <property type="match status" value="1"/>
</dbReference>
<evidence type="ECO:0000256" key="5">
    <source>
        <dbReference type="HAMAP-Rule" id="MF_01326"/>
    </source>
</evidence>
<dbReference type="Proteomes" id="UP000177943">
    <property type="component" value="Unassembled WGS sequence"/>
</dbReference>
<dbReference type="InterPro" id="IPR005824">
    <property type="entry name" value="KOW"/>
</dbReference>
<sequence length="102" mass="11008">MFIKKGDTVIVRSGKDKGKTGKVVKAFPKKSSVIVAGVHVRKKHERPKRGGQKGQIVEKALPIHVSSVMLVDSESGKGTRVGFKMVGGKKMRVAVKSGKEIK</sequence>
<dbReference type="GO" id="GO:0019843">
    <property type="term" value="F:rRNA binding"/>
    <property type="evidence" value="ECO:0007669"/>
    <property type="project" value="UniProtKB-UniRule"/>
</dbReference>
<dbReference type="EMBL" id="MHRP01000026">
    <property type="protein sequence ID" value="OHA26823.1"/>
    <property type="molecule type" value="Genomic_DNA"/>
</dbReference>
<name>A0A1G2MSK6_9BACT</name>
<dbReference type="InterPro" id="IPR014722">
    <property type="entry name" value="Rib_uL2_dom2"/>
</dbReference>
<dbReference type="InterPro" id="IPR041988">
    <property type="entry name" value="Ribosomal_uL24_KOW"/>
</dbReference>
<comment type="function">
    <text evidence="5">One of the proteins that surrounds the polypeptide exit tunnel on the outside of the subunit.</text>
</comment>
<accession>A0A1G2MSK6</accession>
<dbReference type="InterPro" id="IPR008991">
    <property type="entry name" value="Translation_prot_SH3-like_sf"/>
</dbReference>
<dbReference type="GO" id="GO:0006412">
    <property type="term" value="P:translation"/>
    <property type="evidence" value="ECO:0007669"/>
    <property type="project" value="UniProtKB-UniRule"/>
</dbReference>
<dbReference type="GO" id="GO:1990904">
    <property type="term" value="C:ribonucleoprotein complex"/>
    <property type="evidence" value="ECO:0007669"/>
    <property type="project" value="UniProtKB-KW"/>
</dbReference>
<dbReference type="HAMAP" id="MF_01326_B">
    <property type="entry name" value="Ribosomal_uL24_B"/>
    <property type="match status" value="1"/>
</dbReference>
<comment type="subunit">
    <text evidence="5">Part of the 50S ribosomal subunit.</text>
</comment>
<dbReference type="InterPro" id="IPR003256">
    <property type="entry name" value="Ribosomal_uL24"/>
</dbReference>
<dbReference type="GO" id="GO:0003735">
    <property type="term" value="F:structural constituent of ribosome"/>
    <property type="evidence" value="ECO:0007669"/>
    <property type="project" value="InterPro"/>
</dbReference>
<dbReference type="Pfam" id="PF17136">
    <property type="entry name" value="ribosomal_L24"/>
    <property type="match status" value="1"/>
</dbReference>
<comment type="similarity">
    <text evidence="1 5">Belongs to the universal ribosomal protein uL24 family.</text>
</comment>
<dbReference type="SMART" id="SM00739">
    <property type="entry name" value="KOW"/>
    <property type="match status" value="1"/>
</dbReference>
<gene>
    <name evidence="5" type="primary">rplX</name>
    <name evidence="7" type="ORF">A3D56_02750</name>
</gene>
<dbReference type="GO" id="GO:0005840">
    <property type="term" value="C:ribosome"/>
    <property type="evidence" value="ECO:0007669"/>
    <property type="project" value="UniProtKB-KW"/>
</dbReference>
<dbReference type="NCBIfam" id="TIGR01079">
    <property type="entry name" value="rplX_bact"/>
    <property type="match status" value="1"/>
</dbReference>
<dbReference type="InterPro" id="IPR057264">
    <property type="entry name" value="Ribosomal_uL24_C"/>
</dbReference>
<keyword evidence="2 5" id="KW-0689">Ribosomal protein</keyword>
<organism evidence="7 8">
    <name type="scientific">Candidatus Taylorbacteria bacterium RIFCSPHIGHO2_02_FULL_45_35</name>
    <dbReference type="NCBI Taxonomy" id="1802311"/>
    <lineage>
        <taxon>Bacteria</taxon>
        <taxon>Candidatus Tayloriibacteriota</taxon>
    </lineage>
</organism>
<evidence type="ECO:0000256" key="4">
    <source>
        <dbReference type="ARBA" id="ARBA00035206"/>
    </source>
</evidence>
<dbReference type="Pfam" id="PF00467">
    <property type="entry name" value="KOW"/>
    <property type="match status" value="1"/>
</dbReference>